<accession>A0A5C6A472</accession>
<evidence type="ECO:0000313" key="4">
    <source>
        <dbReference type="Proteomes" id="UP000320176"/>
    </source>
</evidence>
<dbReference type="OrthoDB" id="292178at2"/>
<keyword evidence="1" id="KW-0732">Signal</keyword>
<dbReference type="Proteomes" id="UP000320176">
    <property type="component" value="Unassembled WGS sequence"/>
</dbReference>
<evidence type="ECO:0000256" key="1">
    <source>
        <dbReference type="SAM" id="SignalP"/>
    </source>
</evidence>
<dbReference type="EMBL" id="SJPN01000007">
    <property type="protein sequence ID" value="TWT94712.1"/>
    <property type="molecule type" value="Genomic_DNA"/>
</dbReference>
<dbReference type="AlphaFoldDB" id="A0A5C6A472"/>
<comment type="caution">
    <text evidence="3">The sequence shown here is derived from an EMBL/GenBank/DDBJ whole genome shotgun (WGS) entry which is preliminary data.</text>
</comment>
<dbReference type="CDD" id="cd02947">
    <property type="entry name" value="TRX_family"/>
    <property type="match status" value="1"/>
</dbReference>
<dbReference type="Gene3D" id="3.40.30.10">
    <property type="entry name" value="Glutaredoxin"/>
    <property type="match status" value="1"/>
</dbReference>
<dbReference type="InterPro" id="IPR013766">
    <property type="entry name" value="Thioredoxin_domain"/>
</dbReference>
<dbReference type="RefSeq" id="WP_146522520.1">
    <property type="nucleotide sequence ID" value="NZ_CP151726.1"/>
</dbReference>
<organism evidence="3 4">
    <name type="scientific">Stieleria varia</name>
    <dbReference type="NCBI Taxonomy" id="2528005"/>
    <lineage>
        <taxon>Bacteria</taxon>
        <taxon>Pseudomonadati</taxon>
        <taxon>Planctomycetota</taxon>
        <taxon>Planctomycetia</taxon>
        <taxon>Pirellulales</taxon>
        <taxon>Pirellulaceae</taxon>
        <taxon>Stieleria</taxon>
    </lineage>
</organism>
<proteinExistence type="predicted"/>
<dbReference type="PROSITE" id="PS51352">
    <property type="entry name" value="THIOREDOXIN_2"/>
    <property type="match status" value="1"/>
</dbReference>
<dbReference type="SUPFAM" id="SSF52833">
    <property type="entry name" value="Thioredoxin-like"/>
    <property type="match status" value="1"/>
</dbReference>
<dbReference type="InterPro" id="IPR036249">
    <property type="entry name" value="Thioredoxin-like_sf"/>
</dbReference>
<protein>
    <submittedName>
        <fullName evidence="3">Thioredoxin C-1</fullName>
    </submittedName>
</protein>
<dbReference type="Pfam" id="PF00085">
    <property type="entry name" value="Thioredoxin"/>
    <property type="match status" value="1"/>
</dbReference>
<feature type="signal peptide" evidence="1">
    <location>
        <begin position="1"/>
        <end position="27"/>
    </location>
</feature>
<name>A0A5C6A472_9BACT</name>
<feature type="domain" description="Thioredoxin" evidence="2">
    <location>
        <begin position="19"/>
        <end position="147"/>
    </location>
</feature>
<gene>
    <name evidence="3" type="ORF">Pla52n_55370</name>
</gene>
<evidence type="ECO:0000313" key="3">
    <source>
        <dbReference type="EMBL" id="TWT94712.1"/>
    </source>
</evidence>
<feature type="chain" id="PRO_5022896047" evidence="1">
    <location>
        <begin position="28"/>
        <end position="156"/>
    </location>
</feature>
<reference evidence="3 4" key="1">
    <citation type="submission" date="2019-02" db="EMBL/GenBank/DDBJ databases">
        <title>Deep-cultivation of Planctomycetes and their phenomic and genomic characterization uncovers novel biology.</title>
        <authorList>
            <person name="Wiegand S."/>
            <person name="Jogler M."/>
            <person name="Boedeker C."/>
            <person name="Pinto D."/>
            <person name="Vollmers J."/>
            <person name="Rivas-Marin E."/>
            <person name="Kohn T."/>
            <person name="Peeters S.H."/>
            <person name="Heuer A."/>
            <person name="Rast P."/>
            <person name="Oberbeckmann S."/>
            <person name="Bunk B."/>
            <person name="Jeske O."/>
            <person name="Meyerdierks A."/>
            <person name="Storesund J.E."/>
            <person name="Kallscheuer N."/>
            <person name="Luecker S."/>
            <person name="Lage O.M."/>
            <person name="Pohl T."/>
            <person name="Merkel B.J."/>
            <person name="Hornburger P."/>
            <person name="Mueller R.-W."/>
            <person name="Bruemmer F."/>
            <person name="Labrenz M."/>
            <person name="Spormann A.M."/>
            <person name="Op Den Camp H."/>
            <person name="Overmann J."/>
            <person name="Amann R."/>
            <person name="Jetten M.S.M."/>
            <person name="Mascher T."/>
            <person name="Medema M.H."/>
            <person name="Devos D.P."/>
            <person name="Kaster A.-K."/>
            <person name="Ovreas L."/>
            <person name="Rohde M."/>
            <person name="Galperin M.Y."/>
            <person name="Jogler C."/>
        </authorList>
    </citation>
    <scope>NUCLEOTIDE SEQUENCE [LARGE SCALE GENOMIC DNA]</scope>
    <source>
        <strain evidence="3 4">Pla52n</strain>
    </source>
</reference>
<sequence length="156" mass="16996" precursor="true">MWSHPLCALVVAVLLAFQLGCSPSADSVALSQHEGPSLPVVRGSDLKSYVAQSERPVLVEFGVDYNCPRCQQVRSDVVQLGDRLADRVDVVRIDYNTNATLVSQLGGTLCPTYVLFHDGSPVLTRSFPVSIDLLEGEIERIVEQRASVMPNGLDRS</sequence>
<keyword evidence="4" id="KW-1185">Reference proteome</keyword>
<evidence type="ECO:0000259" key="2">
    <source>
        <dbReference type="PROSITE" id="PS51352"/>
    </source>
</evidence>